<keyword evidence="6 11" id="KW-0808">Transferase</keyword>
<keyword evidence="3 11" id="KW-0963">Cytoplasm</keyword>
<comment type="cofactor">
    <cofactor evidence="1 11">
        <name>FAD</name>
        <dbReference type="ChEBI" id="CHEBI:57692"/>
    </cofactor>
</comment>
<accession>A0ABY0DHW4</accession>
<evidence type="ECO:0000256" key="10">
    <source>
        <dbReference type="ARBA" id="ARBA00023027"/>
    </source>
</evidence>
<dbReference type="RefSeq" id="WP_128941116.1">
    <property type="nucleotide sequence ID" value="NZ_RDRA01000014.1"/>
</dbReference>
<keyword evidence="14" id="KW-1185">Reference proteome</keyword>
<dbReference type="HAMAP" id="MF_01037">
    <property type="entry name" value="TrmFO"/>
    <property type="match status" value="1"/>
</dbReference>
<evidence type="ECO:0000256" key="9">
    <source>
        <dbReference type="ARBA" id="ARBA00022857"/>
    </source>
</evidence>
<dbReference type="EMBL" id="RDRA01000014">
    <property type="protein sequence ID" value="RXG91659.1"/>
    <property type="molecule type" value="Genomic_DNA"/>
</dbReference>
<comment type="catalytic activity">
    <reaction evidence="11">
        <text>uridine(54) in tRNA + (6R)-5,10-methylene-5,6,7,8-tetrahydrofolate + NADPH + H(+) = 5-methyluridine(54) in tRNA + (6S)-5,6,7,8-tetrahydrofolate + NADP(+)</text>
        <dbReference type="Rhea" id="RHEA:62372"/>
        <dbReference type="Rhea" id="RHEA-COMP:10167"/>
        <dbReference type="Rhea" id="RHEA-COMP:10193"/>
        <dbReference type="ChEBI" id="CHEBI:15378"/>
        <dbReference type="ChEBI" id="CHEBI:15636"/>
        <dbReference type="ChEBI" id="CHEBI:57453"/>
        <dbReference type="ChEBI" id="CHEBI:57783"/>
        <dbReference type="ChEBI" id="CHEBI:58349"/>
        <dbReference type="ChEBI" id="CHEBI:65315"/>
        <dbReference type="ChEBI" id="CHEBI:74447"/>
        <dbReference type="EC" id="2.1.1.74"/>
    </reaction>
</comment>
<evidence type="ECO:0000256" key="4">
    <source>
        <dbReference type="ARBA" id="ARBA00022603"/>
    </source>
</evidence>
<sequence length="475" mass="50895">MTGSQSNIVHVIGAGLAGSEAAWQVAKSGVAVVLHEMRPTRMTEAHRTDGLAELVCSNSFRSDDAANNAVGLLHAEMRRLDSLIMRAADANQVPAGGALAVDREGFSAAVTKALNDHPLIEIARGEVAGLPPADWSNVIVATGPLTSAPLADAIRELTDENALAFFDAIAPIVHRESIDMSVAWFQSRYDKVGPGGNGADYINCPMTKEQYDGFVAALIAGEKTEFKAWETNTPYFDGCLPIEVMAERGLETLRHGPMKPVGLTNPNDPTTKPYAIVQLRQDNKLGTLYNIVGFQTKLKYGEQQRIFRTIPGLEKAEFARLGGLHRNTFLNSPKLLDGQLRLRAQPRLRFAGQMTGCEGYVESASVGLIAGLYAAADARGETLAGPPGTTALGSLLGHITGGHIETIEPGSRSFQPMNINFGLFPPLATVPTKKPDGTRLRGNEKTVAKKQAMSARALADLDRWIADHLRIAAAA</sequence>
<dbReference type="Gene3D" id="3.50.50.60">
    <property type="entry name" value="FAD/NAD(P)-binding domain"/>
    <property type="match status" value="2"/>
</dbReference>
<evidence type="ECO:0000256" key="1">
    <source>
        <dbReference type="ARBA" id="ARBA00001974"/>
    </source>
</evidence>
<dbReference type="InterPro" id="IPR036188">
    <property type="entry name" value="FAD/NAD-bd_sf"/>
</dbReference>
<dbReference type="EC" id="2.1.1.74" evidence="11"/>
<comment type="subcellular location">
    <subcellularLocation>
        <location evidence="11">Cytoplasm</location>
    </subcellularLocation>
</comment>
<proteinExistence type="inferred from homology"/>
<evidence type="ECO:0000256" key="8">
    <source>
        <dbReference type="ARBA" id="ARBA00022827"/>
    </source>
</evidence>
<dbReference type="SUPFAM" id="SSF51905">
    <property type="entry name" value="FAD/NAD(P)-binding domain"/>
    <property type="match status" value="1"/>
</dbReference>
<keyword evidence="8 11" id="KW-0274">FAD</keyword>
<evidence type="ECO:0000256" key="7">
    <source>
        <dbReference type="ARBA" id="ARBA00022694"/>
    </source>
</evidence>
<dbReference type="InterPro" id="IPR040131">
    <property type="entry name" value="MnmG_N"/>
</dbReference>
<evidence type="ECO:0000256" key="6">
    <source>
        <dbReference type="ARBA" id="ARBA00022679"/>
    </source>
</evidence>
<evidence type="ECO:0000256" key="11">
    <source>
        <dbReference type="HAMAP-Rule" id="MF_01037"/>
    </source>
</evidence>
<keyword evidence="5 11" id="KW-0285">Flavoprotein</keyword>
<protein>
    <recommendedName>
        <fullName evidence="11">Methylenetetrahydrofolate--tRNA-(uracil-5-)-methyltransferase TrmFO</fullName>
        <ecNumber evidence="11">2.1.1.74</ecNumber>
    </recommendedName>
    <alternativeName>
        <fullName evidence="11">Folate-dependent tRNA (uracil-5-)-methyltransferase</fullName>
    </alternativeName>
    <alternativeName>
        <fullName evidence="11">Folate-dependent tRNA(M-5-U54)-methyltransferase</fullName>
    </alternativeName>
</protein>
<organism evidence="13 14">
    <name type="scientific">Bradyrhizobium zhanjiangense</name>
    <dbReference type="NCBI Taxonomy" id="1325107"/>
    <lineage>
        <taxon>Bacteria</taxon>
        <taxon>Pseudomonadati</taxon>
        <taxon>Pseudomonadota</taxon>
        <taxon>Alphaproteobacteria</taxon>
        <taxon>Hyphomicrobiales</taxon>
        <taxon>Nitrobacteraceae</taxon>
        <taxon>Bradyrhizobium</taxon>
    </lineage>
</organism>
<keyword evidence="4 11" id="KW-0489">Methyltransferase</keyword>
<evidence type="ECO:0000256" key="5">
    <source>
        <dbReference type="ARBA" id="ARBA00022630"/>
    </source>
</evidence>
<gene>
    <name evidence="11" type="primary">trmFO</name>
    <name evidence="13" type="ORF">EAS62_24605</name>
</gene>
<evidence type="ECO:0000259" key="12">
    <source>
        <dbReference type="Pfam" id="PF01134"/>
    </source>
</evidence>
<evidence type="ECO:0000313" key="14">
    <source>
        <dbReference type="Proteomes" id="UP000289946"/>
    </source>
</evidence>
<feature type="domain" description="MnmG N-terminal" evidence="12">
    <location>
        <begin position="9"/>
        <end position="381"/>
    </location>
</feature>
<evidence type="ECO:0000256" key="3">
    <source>
        <dbReference type="ARBA" id="ARBA00022490"/>
    </source>
</evidence>
<dbReference type="PANTHER" id="PTHR11806">
    <property type="entry name" value="GLUCOSE INHIBITED DIVISION PROTEIN A"/>
    <property type="match status" value="1"/>
</dbReference>
<comment type="caution">
    <text evidence="13">The sequence shown here is derived from an EMBL/GenBank/DDBJ whole genome shotgun (WGS) entry which is preliminary data.</text>
</comment>
<comment type="function">
    <text evidence="2">NAD-binding protein involved in the addition of a carboxymethylaminomethyl (cmnm) group at the wobble position (U34) of certain tRNAs, forming tRNA-cmnm(5)s(2)U34.</text>
</comment>
<feature type="binding site" evidence="11">
    <location>
        <begin position="13"/>
        <end position="18"/>
    </location>
    <ligand>
        <name>FAD</name>
        <dbReference type="ChEBI" id="CHEBI:57692"/>
    </ligand>
</feature>
<comment type="catalytic activity">
    <reaction evidence="11">
        <text>uridine(54) in tRNA + (6R)-5,10-methylene-5,6,7,8-tetrahydrofolate + NADH + H(+) = 5-methyluridine(54) in tRNA + (6S)-5,6,7,8-tetrahydrofolate + NAD(+)</text>
        <dbReference type="Rhea" id="RHEA:16873"/>
        <dbReference type="Rhea" id="RHEA-COMP:10167"/>
        <dbReference type="Rhea" id="RHEA-COMP:10193"/>
        <dbReference type="ChEBI" id="CHEBI:15378"/>
        <dbReference type="ChEBI" id="CHEBI:15636"/>
        <dbReference type="ChEBI" id="CHEBI:57453"/>
        <dbReference type="ChEBI" id="CHEBI:57540"/>
        <dbReference type="ChEBI" id="CHEBI:57945"/>
        <dbReference type="ChEBI" id="CHEBI:65315"/>
        <dbReference type="ChEBI" id="CHEBI:74447"/>
        <dbReference type="EC" id="2.1.1.74"/>
    </reaction>
</comment>
<keyword evidence="10 11" id="KW-0520">NAD</keyword>
<dbReference type="Proteomes" id="UP000289946">
    <property type="component" value="Unassembled WGS sequence"/>
</dbReference>
<evidence type="ECO:0000256" key="2">
    <source>
        <dbReference type="ARBA" id="ARBA00003717"/>
    </source>
</evidence>
<name>A0ABY0DHW4_9BRAD</name>
<dbReference type="NCBIfam" id="TIGR00137">
    <property type="entry name" value="gid_trmFO"/>
    <property type="match status" value="1"/>
</dbReference>
<reference evidence="13 14" key="1">
    <citation type="submission" date="2018-10" db="EMBL/GenBank/DDBJ databases">
        <title>Bradyrhizobium sp. nov., isolated from effective nodules of peanut in China.</title>
        <authorList>
            <person name="Li Y."/>
        </authorList>
    </citation>
    <scope>NUCLEOTIDE SEQUENCE [LARGE SCALE GENOMIC DNA]</scope>
    <source>
        <strain evidence="13 14">CCBAU 51781</strain>
    </source>
</reference>
<comment type="function">
    <text evidence="11">Catalyzes the folate-dependent formation of 5-methyl-uridine at position 54 (M-5-U54) in all tRNAs.</text>
</comment>
<comment type="similarity">
    <text evidence="11">Belongs to the MnmG family. TrmFO subfamily.</text>
</comment>
<dbReference type="InterPro" id="IPR020595">
    <property type="entry name" value="MnmG-rel_CS"/>
</dbReference>
<keyword evidence="9 11" id="KW-0521">NADP</keyword>
<keyword evidence="7 11" id="KW-0819">tRNA processing</keyword>
<evidence type="ECO:0000313" key="13">
    <source>
        <dbReference type="EMBL" id="RXG91659.1"/>
    </source>
</evidence>
<dbReference type="NCBIfam" id="NF003739">
    <property type="entry name" value="PRK05335.1"/>
    <property type="match status" value="1"/>
</dbReference>
<dbReference type="InterPro" id="IPR002218">
    <property type="entry name" value="MnmG-rel"/>
</dbReference>
<dbReference type="PANTHER" id="PTHR11806:SF2">
    <property type="entry name" value="METHYLENETETRAHYDROFOLATE--TRNA-(URACIL-5-)-METHYLTRANSFERASE TRMFO"/>
    <property type="match status" value="1"/>
</dbReference>
<dbReference type="Pfam" id="PF01134">
    <property type="entry name" value="GIDA"/>
    <property type="match status" value="1"/>
</dbReference>
<dbReference type="PROSITE" id="PS01281">
    <property type="entry name" value="GIDA_2"/>
    <property type="match status" value="1"/>
</dbReference>
<dbReference type="InterPro" id="IPR004417">
    <property type="entry name" value="TrmFO"/>
</dbReference>